<dbReference type="RefSeq" id="WP_051789565.1">
    <property type="nucleotide sequence ID" value="NZ_CP013251.1"/>
</dbReference>
<gene>
    <name evidence="6" type="ORF">EZMO1_2361</name>
</gene>
<dbReference type="Pfam" id="PF05175">
    <property type="entry name" value="MTS"/>
    <property type="match status" value="1"/>
</dbReference>
<proteinExistence type="predicted"/>
<evidence type="ECO:0000256" key="4">
    <source>
        <dbReference type="SAM" id="Phobius"/>
    </source>
</evidence>
<dbReference type="KEGG" id="emp:EZMO1_2361"/>
<dbReference type="OrthoDB" id="5510758at2"/>
<dbReference type="STRING" id="570277.EZMO1_2361"/>
<feature type="transmembrane region" description="Helical" evidence="4">
    <location>
        <begin position="6"/>
        <end position="27"/>
    </location>
</feature>
<keyword evidence="4" id="KW-0472">Membrane</keyword>
<protein>
    <recommendedName>
        <fullName evidence="5">Methyltransferase small domain-containing protein</fullName>
    </recommendedName>
</protein>
<dbReference type="GO" id="GO:0016279">
    <property type="term" value="F:protein-lysine N-methyltransferase activity"/>
    <property type="evidence" value="ECO:0007669"/>
    <property type="project" value="InterPro"/>
</dbReference>
<dbReference type="SUPFAM" id="SSF53335">
    <property type="entry name" value="S-adenosyl-L-methionine-dependent methyltransferases"/>
    <property type="match status" value="1"/>
</dbReference>
<dbReference type="Proteomes" id="UP000071065">
    <property type="component" value="Chromosome"/>
</dbReference>
<feature type="domain" description="Methyltransferase small" evidence="5">
    <location>
        <begin position="47"/>
        <end position="113"/>
    </location>
</feature>
<dbReference type="PANTHER" id="PTHR13610">
    <property type="entry name" value="METHYLTRANSFERASE DOMAIN-CONTAINING PROTEIN"/>
    <property type="match status" value="1"/>
</dbReference>
<organism evidence="6 7">
    <name type="scientific">Endozoicomonas montiporae CL-33</name>
    <dbReference type="NCBI Taxonomy" id="570277"/>
    <lineage>
        <taxon>Bacteria</taxon>
        <taxon>Pseudomonadati</taxon>
        <taxon>Pseudomonadota</taxon>
        <taxon>Gammaproteobacteria</taxon>
        <taxon>Oceanospirillales</taxon>
        <taxon>Endozoicomonadaceae</taxon>
        <taxon>Endozoicomonas</taxon>
    </lineage>
</organism>
<evidence type="ECO:0000256" key="1">
    <source>
        <dbReference type="ARBA" id="ARBA00022603"/>
    </source>
</evidence>
<name>A0A142BCI0_9GAMM</name>
<dbReference type="InterPro" id="IPR026170">
    <property type="entry name" value="FAM173A/B"/>
</dbReference>
<dbReference type="Gene3D" id="3.40.50.150">
    <property type="entry name" value="Vaccinia Virus protein VP39"/>
    <property type="match status" value="1"/>
</dbReference>
<dbReference type="AlphaFoldDB" id="A0A142BCI0"/>
<evidence type="ECO:0000256" key="3">
    <source>
        <dbReference type="ARBA" id="ARBA00022691"/>
    </source>
</evidence>
<evidence type="ECO:0000313" key="7">
    <source>
        <dbReference type="Proteomes" id="UP000071065"/>
    </source>
</evidence>
<dbReference type="PATRIC" id="fig|570277.3.peg.2537"/>
<keyword evidence="4" id="KW-0812">Transmembrane</keyword>
<dbReference type="InterPro" id="IPR007848">
    <property type="entry name" value="Small_mtfrase_dom"/>
</dbReference>
<evidence type="ECO:0000256" key="2">
    <source>
        <dbReference type="ARBA" id="ARBA00022679"/>
    </source>
</evidence>
<keyword evidence="3" id="KW-0949">S-adenosyl-L-methionine</keyword>
<dbReference type="GO" id="GO:0032259">
    <property type="term" value="P:methylation"/>
    <property type="evidence" value="ECO:0007669"/>
    <property type="project" value="UniProtKB-KW"/>
</dbReference>
<accession>A0A142BCI0</accession>
<evidence type="ECO:0000313" key="6">
    <source>
        <dbReference type="EMBL" id="AMO56456.1"/>
    </source>
</evidence>
<dbReference type="PANTHER" id="PTHR13610:SF11">
    <property type="entry name" value="METHYLTRANSFERASE DOMAIN-CONTAINING PROTEIN"/>
    <property type="match status" value="1"/>
</dbReference>
<keyword evidence="1" id="KW-0489">Methyltransferase</keyword>
<dbReference type="EMBL" id="CP013251">
    <property type="protein sequence ID" value="AMO56456.1"/>
    <property type="molecule type" value="Genomic_DNA"/>
</dbReference>
<dbReference type="InterPro" id="IPR029063">
    <property type="entry name" value="SAM-dependent_MTases_sf"/>
</dbReference>
<keyword evidence="2" id="KW-0808">Transferase</keyword>
<sequence length="194" mass="21777">MTETEWITWLLTGLAFLATGSIVLWSLKLGITPTPTSRTVQKTMERLLPKSVEGHIYELGCGWGTLLLMLSKHYPNHRITGYEQSTIPYLFAKAVTSHKTNITVKKKDFFNTRLDDAGLVTCYLFPGGMKRLDPFLKQQLPGKCPVISHTFALPGWNKIEKIKAEDLYRTSVFVYRKENEVVSPTGISPTGKAG</sequence>
<keyword evidence="4" id="KW-1133">Transmembrane helix</keyword>
<evidence type="ECO:0000259" key="5">
    <source>
        <dbReference type="Pfam" id="PF05175"/>
    </source>
</evidence>
<reference evidence="6 7" key="1">
    <citation type="journal article" date="2016" name="Front. Microbiol.">
        <title>Genomic Insight into the Host-Endosymbiont Relationship of Endozoicomonas montiporae CL-33(T) with its Coral Host.</title>
        <authorList>
            <person name="Ding J.-Y."/>
            <person name="Shiu J.-H."/>
            <person name="Chen W.-M."/>
            <person name="Chiang Y.-R."/>
            <person name="Tang S.-L."/>
        </authorList>
    </citation>
    <scope>NUCLEOTIDE SEQUENCE [LARGE SCALE GENOMIC DNA]</scope>
    <source>
        <strain evidence="6 7">CL-33</strain>
    </source>
</reference>